<accession>A0A674J5R1</accession>
<dbReference type="GO" id="GO:0016020">
    <property type="term" value="C:membrane"/>
    <property type="evidence" value="ECO:0007669"/>
    <property type="project" value="InterPro"/>
</dbReference>
<evidence type="ECO:0000313" key="7">
    <source>
        <dbReference type="Ensembl" id="ENSTMTP00000015287.1"/>
    </source>
</evidence>
<dbReference type="Pfam" id="PF05049">
    <property type="entry name" value="IIGP"/>
    <property type="match status" value="1"/>
</dbReference>
<dbReference type="GeneTree" id="ENSGT00950000183007"/>
<dbReference type="InterPro" id="IPR007743">
    <property type="entry name" value="Immunity-related_GTPase-like"/>
</dbReference>
<dbReference type="InterPro" id="IPR051515">
    <property type="entry name" value="IRG"/>
</dbReference>
<evidence type="ECO:0000259" key="6">
    <source>
        <dbReference type="PROSITE" id="PS51716"/>
    </source>
</evidence>
<comment type="similarity">
    <text evidence="1">Belongs to the TRAFAC class dynamin-like GTPase superfamily. IRG family.</text>
</comment>
<keyword evidence="8" id="KW-1185">Reference proteome</keyword>
<dbReference type="AlphaFoldDB" id="A0A674J5R1"/>
<dbReference type="Proteomes" id="UP000472274">
    <property type="component" value="Unplaced"/>
</dbReference>
<dbReference type="Gene3D" id="3.40.50.300">
    <property type="entry name" value="P-loop containing nucleotide triphosphate hydrolases"/>
    <property type="match status" value="1"/>
</dbReference>
<proteinExistence type="inferred from homology"/>
<dbReference type="GO" id="GO:0016787">
    <property type="term" value="F:hydrolase activity"/>
    <property type="evidence" value="ECO:0007669"/>
    <property type="project" value="UniProtKB-KW"/>
</dbReference>
<evidence type="ECO:0000256" key="5">
    <source>
        <dbReference type="SAM" id="MobiDB-lite"/>
    </source>
</evidence>
<evidence type="ECO:0000256" key="4">
    <source>
        <dbReference type="ARBA" id="ARBA00023134"/>
    </source>
</evidence>
<keyword evidence="4" id="KW-0342">GTP-binding</keyword>
<dbReference type="InParanoid" id="A0A674J5R1"/>
<evidence type="ECO:0000256" key="3">
    <source>
        <dbReference type="ARBA" id="ARBA00022801"/>
    </source>
</evidence>
<reference evidence="7" key="1">
    <citation type="submission" date="2025-08" db="UniProtKB">
        <authorList>
            <consortium name="Ensembl"/>
        </authorList>
    </citation>
    <scope>IDENTIFICATION</scope>
</reference>
<keyword evidence="3" id="KW-0378">Hydrolase</keyword>
<dbReference type="InterPro" id="IPR027417">
    <property type="entry name" value="P-loop_NTPase"/>
</dbReference>
<gene>
    <name evidence="7" type="primary">LOC112121884</name>
</gene>
<protein>
    <submittedName>
        <fullName evidence="7">Interferon-inducible GTPase 5-like</fullName>
    </submittedName>
</protein>
<dbReference type="RefSeq" id="XP_029770160.1">
    <property type="nucleotide sequence ID" value="XM_029914300.1"/>
</dbReference>
<feature type="domain" description="IRG-type G" evidence="6">
    <location>
        <begin position="44"/>
        <end position="225"/>
    </location>
</feature>
<feature type="compositionally biased region" description="Basic and acidic residues" evidence="5">
    <location>
        <begin position="392"/>
        <end position="403"/>
    </location>
</feature>
<evidence type="ECO:0000256" key="1">
    <source>
        <dbReference type="ARBA" id="ARBA00005429"/>
    </source>
</evidence>
<dbReference type="SUPFAM" id="SSF52540">
    <property type="entry name" value="P-loop containing nucleoside triphosphate hydrolases"/>
    <property type="match status" value="1"/>
</dbReference>
<dbReference type="PANTHER" id="PTHR32341">
    <property type="entry name" value="INTERFERON-INDUCIBLE GTPASE"/>
    <property type="match status" value="1"/>
</dbReference>
<name>A0A674J5R1_9SAUR</name>
<keyword evidence="2" id="KW-0547">Nucleotide-binding</keyword>
<evidence type="ECO:0000313" key="8">
    <source>
        <dbReference type="Proteomes" id="UP000472274"/>
    </source>
</evidence>
<evidence type="ECO:0000256" key="2">
    <source>
        <dbReference type="ARBA" id="ARBA00022741"/>
    </source>
</evidence>
<feature type="compositionally biased region" description="Polar residues" evidence="5">
    <location>
        <begin position="432"/>
        <end position="441"/>
    </location>
</feature>
<dbReference type="FunFam" id="3.40.50.300:FF:000541">
    <property type="entry name" value="Immunity related GTPase M"/>
    <property type="match status" value="1"/>
</dbReference>
<dbReference type="GO" id="GO:0005525">
    <property type="term" value="F:GTP binding"/>
    <property type="evidence" value="ECO:0007669"/>
    <property type="project" value="UniProtKB-KW"/>
</dbReference>
<feature type="region of interest" description="Disordered" evidence="5">
    <location>
        <begin position="392"/>
        <end position="441"/>
    </location>
</feature>
<dbReference type="Ensembl" id="ENSTMTT00000015837.1">
    <property type="protein sequence ID" value="ENSTMTP00000015287.1"/>
    <property type="gene ID" value="ENSTMTG00000011211.1"/>
</dbReference>
<dbReference type="PANTHER" id="PTHR32341:SF10">
    <property type="entry name" value="INTERFERON-INDUCIBLE GTPASE 5"/>
    <property type="match status" value="1"/>
</dbReference>
<organism evidence="7 8">
    <name type="scientific">Terrapene triunguis</name>
    <name type="common">Three-toed box turtle</name>
    <dbReference type="NCBI Taxonomy" id="2587831"/>
    <lineage>
        <taxon>Eukaryota</taxon>
        <taxon>Metazoa</taxon>
        <taxon>Chordata</taxon>
        <taxon>Craniata</taxon>
        <taxon>Vertebrata</taxon>
        <taxon>Euteleostomi</taxon>
        <taxon>Archelosauria</taxon>
        <taxon>Testudinata</taxon>
        <taxon>Testudines</taxon>
        <taxon>Cryptodira</taxon>
        <taxon>Durocryptodira</taxon>
        <taxon>Testudinoidea</taxon>
        <taxon>Emydidae</taxon>
        <taxon>Terrapene</taxon>
    </lineage>
</organism>
<dbReference type="InterPro" id="IPR030385">
    <property type="entry name" value="G_IRG_dom"/>
</dbReference>
<dbReference type="GeneID" id="112121884"/>
<reference evidence="7" key="2">
    <citation type="submission" date="2025-09" db="UniProtKB">
        <authorList>
            <consortium name="Ensembl"/>
        </authorList>
    </citation>
    <scope>IDENTIFICATION</scope>
</reference>
<dbReference type="PROSITE" id="PS51716">
    <property type="entry name" value="G_IRG"/>
    <property type="match status" value="1"/>
</dbReference>
<sequence>MSIDPVVVGKKSPTMSEGEFKAAVQEGNLKEAASIAQQMMKSPGLFEIAVVGESGSGKSSFVNAFLGLADDDIGAAEVGMVETTAWSTLYSHPEYPNVFLWDLPGIGRPNFQSIEHKMTDTYLSGYDFFLIVTATRFKDIHANLARKIQENAKKFYFVRSKVDQDLGAEKRKINYSEARTLQQIREDCQAHLQRAGVNDPQVFLLSSWESDKHDFPLLKETLDKELRHVMLQNLLDTSCRTLQEKKTDMQKTTRKSATLSGGPRAIPLPGLSLVADTAVLVDCMRNYCKDFGLNSDSLSALAEQVGKREEDLKAMIRSPLATEITTDLVLKLLAKCAGEGVTYLTYFAWSMPVVGSLFSAQVSFGTTVFMLDNFISDLAEDTQRVLAKALEGEEKESKQHHQEIILPVMHGKKTTNPISAGGRCDTGRPDASSCQDSRPQP</sequence>